<dbReference type="InterPro" id="IPR004895">
    <property type="entry name" value="Prenylated_rab_accept_PRA1"/>
</dbReference>
<dbReference type="AlphaFoldDB" id="A0ABD3MXS0"/>
<dbReference type="EMBL" id="JALLPJ020001342">
    <property type="protein sequence ID" value="KAL3768654.1"/>
    <property type="molecule type" value="Genomic_DNA"/>
</dbReference>
<evidence type="ECO:0000256" key="2">
    <source>
        <dbReference type="ARBA" id="ARBA00022692"/>
    </source>
</evidence>
<feature type="transmembrane region" description="Helical" evidence="5">
    <location>
        <begin position="204"/>
        <end position="221"/>
    </location>
</feature>
<comment type="caution">
    <text evidence="7">The sequence shown here is derived from an EMBL/GenBank/DDBJ whole genome shotgun (WGS) entry which is preliminary data.</text>
</comment>
<protein>
    <recommendedName>
        <fullName evidence="5">PRA1 family protein</fullName>
    </recommendedName>
</protein>
<gene>
    <name evidence="7" type="ORF">ACHAWO_001123</name>
</gene>
<evidence type="ECO:0000256" key="4">
    <source>
        <dbReference type="ARBA" id="ARBA00023136"/>
    </source>
</evidence>
<dbReference type="Proteomes" id="UP001530400">
    <property type="component" value="Unassembled WGS sequence"/>
</dbReference>
<keyword evidence="8" id="KW-1185">Reference proteome</keyword>
<accession>A0ABD3MXS0</accession>
<dbReference type="PANTHER" id="PTHR19317:SF0">
    <property type="entry name" value="PRENYLATED RAB ACCEPTOR PROTEIN 1"/>
    <property type="match status" value="1"/>
</dbReference>
<evidence type="ECO:0000256" key="5">
    <source>
        <dbReference type="RuleBase" id="RU363107"/>
    </source>
</evidence>
<evidence type="ECO:0000256" key="3">
    <source>
        <dbReference type="ARBA" id="ARBA00022989"/>
    </source>
</evidence>
<name>A0ABD3MXS0_9STRA</name>
<evidence type="ECO:0000313" key="8">
    <source>
        <dbReference type="Proteomes" id="UP001530400"/>
    </source>
</evidence>
<keyword evidence="4 5" id="KW-0472">Membrane</keyword>
<evidence type="ECO:0000313" key="7">
    <source>
        <dbReference type="EMBL" id="KAL3768654.1"/>
    </source>
</evidence>
<evidence type="ECO:0000256" key="6">
    <source>
        <dbReference type="SAM" id="MobiDB-lite"/>
    </source>
</evidence>
<feature type="compositionally biased region" description="Polar residues" evidence="6">
    <location>
        <begin position="1"/>
        <end position="11"/>
    </location>
</feature>
<feature type="region of interest" description="Disordered" evidence="6">
    <location>
        <begin position="1"/>
        <end position="22"/>
    </location>
</feature>
<feature type="transmembrane region" description="Helical" evidence="5">
    <location>
        <begin position="119"/>
        <end position="138"/>
    </location>
</feature>
<evidence type="ECO:0000256" key="1">
    <source>
        <dbReference type="ARBA" id="ARBA00004141"/>
    </source>
</evidence>
<comment type="similarity">
    <text evidence="5">Belongs to the PRA1 family.</text>
</comment>
<sequence>MRSRTAQSESGTPPRDLSNHDLLNSIANDESGAGADGGDGSKSRRHIHLEMGPLVISGAAIDRVRARIVSFTSKLTMDTLRPLPLFLGLAGSSLCIAAGAFSSPTASAEKIRSRMSRNLAFFSTNYAFLTVGTVLVVALMHPIMLLYVGFTWGLWYLHITVIRDDIRLVIMDKDLNDILNPKRRSYILTVLTLWVAIWKCLRPLLLGTLISAVLTVFHALMRDPKKLLTNGGVGKKSAAIGSADSDDESSESGVIVERADNV</sequence>
<organism evidence="7 8">
    <name type="scientific">Cyclotella atomus</name>
    <dbReference type="NCBI Taxonomy" id="382360"/>
    <lineage>
        <taxon>Eukaryota</taxon>
        <taxon>Sar</taxon>
        <taxon>Stramenopiles</taxon>
        <taxon>Ochrophyta</taxon>
        <taxon>Bacillariophyta</taxon>
        <taxon>Coscinodiscophyceae</taxon>
        <taxon>Thalassiosirophycidae</taxon>
        <taxon>Stephanodiscales</taxon>
        <taxon>Stephanodiscaceae</taxon>
        <taxon>Cyclotella</taxon>
    </lineage>
</organism>
<keyword evidence="2 5" id="KW-0812">Transmembrane</keyword>
<dbReference type="PANTHER" id="PTHR19317">
    <property type="entry name" value="PRENYLATED RAB ACCEPTOR 1-RELATED"/>
    <property type="match status" value="1"/>
</dbReference>
<comment type="subcellular location">
    <subcellularLocation>
        <location evidence="1 5">Membrane</location>
        <topology evidence="1 5">Multi-pass membrane protein</topology>
    </subcellularLocation>
</comment>
<dbReference type="Pfam" id="PF03208">
    <property type="entry name" value="PRA1"/>
    <property type="match status" value="1"/>
</dbReference>
<feature type="transmembrane region" description="Helical" evidence="5">
    <location>
        <begin position="144"/>
        <end position="162"/>
    </location>
</feature>
<proteinExistence type="inferred from homology"/>
<dbReference type="GO" id="GO:0016020">
    <property type="term" value="C:membrane"/>
    <property type="evidence" value="ECO:0007669"/>
    <property type="project" value="UniProtKB-SubCell"/>
</dbReference>
<reference evidence="7 8" key="1">
    <citation type="submission" date="2024-10" db="EMBL/GenBank/DDBJ databases">
        <title>Updated reference genomes for cyclostephanoid diatoms.</title>
        <authorList>
            <person name="Roberts W.R."/>
            <person name="Alverson A.J."/>
        </authorList>
    </citation>
    <scope>NUCLEOTIDE SEQUENCE [LARGE SCALE GENOMIC DNA]</scope>
    <source>
        <strain evidence="7 8">AJA010-31</strain>
    </source>
</reference>
<keyword evidence="3 5" id="KW-1133">Transmembrane helix</keyword>
<feature type="region of interest" description="Disordered" evidence="6">
    <location>
        <begin position="232"/>
        <end position="262"/>
    </location>
</feature>